<feature type="region of interest" description="Disordered" evidence="1">
    <location>
        <begin position="1"/>
        <end position="28"/>
    </location>
</feature>
<gene>
    <name evidence="2" type="ORF">BRAFLDRAFT_97530</name>
</gene>
<dbReference type="EMBL" id="GG666472">
    <property type="protein sequence ID" value="EEN67004.1"/>
    <property type="molecule type" value="Genomic_DNA"/>
</dbReference>
<dbReference type="InParanoid" id="C3XXV0"/>
<feature type="compositionally biased region" description="Polar residues" evidence="1">
    <location>
        <begin position="8"/>
        <end position="21"/>
    </location>
</feature>
<feature type="region of interest" description="Disordered" evidence="1">
    <location>
        <begin position="222"/>
        <end position="260"/>
    </location>
</feature>
<organism>
    <name type="scientific">Branchiostoma floridae</name>
    <name type="common">Florida lancelet</name>
    <name type="synonym">Amphioxus</name>
    <dbReference type="NCBI Taxonomy" id="7739"/>
    <lineage>
        <taxon>Eukaryota</taxon>
        <taxon>Metazoa</taxon>
        <taxon>Chordata</taxon>
        <taxon>Cephalochordata</taxon>
        <taxon>Leptocardii</taxon>
        <taxon>Amphioxiformes</taxon>
        <taxon>Branchiostomatidae</taxon>
        <taxon>Branchiostoma</taxon>
    </lineage>
</organism>
<feature type="compositionally biased region" description="Acidic residues" evidence="1">
    <location>
        <begin position="247"/>
        <end position="256"/>
    </location>
</feature>
<feature type="compositionally biased region" description="Basic and acidic residues" evidence="1">
    <location>
        <begin position="96"/>
        <end position="107"/>
    </location>
</feature>
<accession>C3XXV0</accession>
<evidence type="ECO:0000256" key="1">
    <source>
        <dbReference type="SAM" id="MobiDB-lite"/>
    </source>
</evidence>
<feature type="region of interest" description="Disordered" evidence="1">
    <location>
        <begin position="115"/>
        <end position="197"/>
    </location>
</feature>
<evidence type="ECO:0000313" key="2">
    <source>
        <dbReference type="EMBL" id="EEN67004.1"/>
    </source>
</evidence>
<protein>
    <submittedName>
        <fullName evidence="2">Uncharacterized protein</fullName>
    </submittedName>
</protein>
<dbReference type="AlphaFoldDB" id="C3XXV0"/>
<proteinExistence type="predicted"/>
<name>C3XXV0_BRAFL</name>
<reference evidence="2" key="1">
    <citation type="journal article" date="2008" name="Nature">
        <title>The amphioxus genome and the evolution of the chordate karyotype.</title>
        <authorList>
            <consortium name="US DOE Joint Genome Institute (JGI-PGF)"/>
            <person name="Putnam N.H."/>
            <person name="Butts T."/>
            <person name="Ferrier D.E.K."/>
            <person name="Furlong R.F."/>
            <person name="Hellsten U."/>
            <person name="Kawashima T."/>
            <person name="Robinson-Rechavi M."/>
            <person name="Shoguchi E."/>
            <person name="Terry A."/>
            <person name="Yu J.-K."/>
            <person name="Benito-Gutierrez E.L."/>
            <person name="Dubchak I."/>
            <person name="Garcia-Fernandez J."/>
            <person name="Gibson-Brown J.J."/>
            <person name="Grigoriev I.V."/>
            <person name="Horton A.C."/>
            <person name="de Jong P.J."/>
            <person name="Jurka J."/>
            <person name="Kapitonov V.V."/>
            <person name="Kohara Y."/>
            <person name="Kuroki Y."/>
            <person name="Lindquist E."/>
            <person name="Lucas S."/>
            <person name="Osoegawa K."/>
            <person name="Pennacchio L.A."/>
            <person name="Salamov A.A."/>
            <person name="Satou Y."/>
            <person name="Sauka-Spengler T."/>
            <person name="Schmutz J."/>
            <person name="Shin-I T."/>
            <person name="Toyoda A."/>
            <person name="Bronner-Fraser M."/>
            <person name="Fujiyama A."/>
            <person name="Holland L.Z."/>
            <person name="Holland P.W.H."/>
            <person name="Satoh N."/>
            <person name="Rokhsar D.S."/>
        </authorList>
    </citation>
    <scope>NUCLEOTIDE SEQUENCE [LARGE SCALE GENOMIC DNA]</scope>
    <source>
        <strain evidence="2">S238N-H82</strain>
        <tissue evidence="2">Testes</tissue>
    </source>
</reference>
<sequence>MDTEQESEVWTQNTTLNTHTDGISEQRAQDETSHFYVFDHLEPYSVTKMCREETNREGTASETAGPLQYKITGTDVTDVSNEPLVEFPDSNFVENHPSEDTRDVSDANCRRIHQNRRRGNAGLHTLRNPPGSLRTNPKYATSADQQTTDGIDKTVQSSTTDDTTDGQINHHTGKDDNNTTLRQIGPLKRGGDQANDMETGSMFTVTVGRNVIGLAANTMYATGSHQQPGQRELTAIPQGDSGRNAEDETADDCNDEPENHVYHNSEIDDIERLQQLAAEIGQRADKQENTAASINVQKDDSGLLKNPPTYVPGALRQDNNKEPPGCKQQLQASCRHPRECGNEFSTLQAGYKGNLLL</sequence>
<feature type="compositionally biased region" description="Polar residues" evidence="1">
    <location>
        <begin position="133"/>
        <end position="158"/>
    </location>
</feature>
<feature type="region of interest" description="Disordered" evidence="1">
    <location>
        <begin position="88"/>
        <end position="107"/>
    </location>
</feature>